<evidence type="ECO:0000256" key="1">
    <source>
        <dbReference type="SAM" id="Phobius"/>
    </source>
</evidence>
<evidence type="ECO:0000313" key="2">
    <source>
        <dbReference type="EMBL" id="MCS4038115.1"/>
    </source>
</evidence>
<keyword evidence="1" id="KW-0812">Transmembrane</keyword>
<dbReference type="RefSeq" id="WP_258005201.1">
    <property type="nucleotide sequence ID" value="NZ_JACIFG010000014.1"/>
</dbReference>
<comment type="caution">
    <text evidence="2">The sequence shown here is derived from an EMBL/GenBank/DDBJ whole genome shotgun (WGS) entry which is preliminary data.</text>
</comment>
<reference evidence="2" key="1">
    <citation type="submission" date="2022-08" db="EMBL/GenBank/DDBJ databases">
        <title>Genomic Encyclopedia of Type Strains, Phase V (KMG-V): Genome sequencing to study the core and pangenomes of soil and plant-associated prokaryotes.</title>
        <authorList>
            <person name="Whitman W."/>
        </authorList>
    </citation>
    <scope>NUCLEOTIDE SEQUENCE</scope>
    <source>
        <strain evidence="2">SP3012</strain>
    </source>
</reference>
<organism evidence="2 3">
    <name type="scientific">Salinibacter ruber</name>
    <dbReference type="NCBI Taxonomy" id="146919"/>
    <lineage>
        <taxon>Bacteria</taxon>
        <taxon>Pseudomonadati</taxon>
        <taxon>Rhodothermota</taxon>
        <taxon>Rhodothermia</taxon>
        <taxon>Rhodothermales</taxon>
        <taxon>Salinibacteraceae</taxon>
        <taxon>Salinibacter</taxon>
    </lineage>
</organism>
<feature type="transmembrane region" description="Helical" evidence="1">
    <location>
        <begin position="85"/>
        <end position="104"/>
    </location>
</feature>
<proteinExistence type="predicted"/>
<evidence type="ECO:0000313" key="3">
    <source>
        <dbReference type="Proteomes" id="UP001155040"/>
    </source>
</evidence>
<dbReference type="AlphaFoldDB" id="A0A9X2UP18"/>
<name>A0A9X2UP18_9BACT</name>
<keyword evidence="1" id="KW-1133">Transmembrane helix</keyword>
<dbReference type="Proteomes" id="UP001155040">
    <property type="component" value="Unassembled WGS sequence"/>
</dbReference>
<feature type="transmembrane region" description="Helical" evidence="1">
    <location>
        <begin position="57"/>
        <end position="79"/>
    </location>
</feature>
<feature type="transmembrane region" description="Helical" evidence="1">
    <location>
        <begin position="30"/>
        <end position="50"/>
    </location>
</feature>
<gene>
    <name evidence="2" type="ORF">GGQ01_003205</name>
</gene>
<keyword evidence="1" id="KW-0472">Membrane</keyword>
<evidence type="ECO:0008006" key="4">
    <source>
        <dbReference type="Google" id="ProtNLM"/>
    </source>
</evidence>
<accession>A0A9X2UP18</accession>
<sequence length="115" mass="12080">MAASALLLVPIAIAMTDFSQRINWGLRGAGLAVPIQLLNAVGALCVVYAYRYGRAIIVSPMTSAAAPMITVMLSLYIYSTDPLDIPVKLTGIAMAITAAFLMVIDGEGEKPGLSH</sequence>
<protein>
    <recommendedName>
        <fullName evidence="4">EamA domain-containing protein</fullName>
    </recommendedName>
</protein>
<dbReference type="EMBL" id="JANUBF010000038">
    <property type="protein sequence ID" value="MCS4038115.1"/>
    <property type="molecule type" value="Genomic_DNA"/>
</dbReference>